<evidence type="ECO:0000259" key="2">
    <source>
        <dbReference type="PROSITE" id="PS50217"/>
    </source>
</evidence>
<evidence type="ECO:0000256" key="1">
    <source>
        <dbReference type="SAM" id="MobiDB-lite"/>
    </source>
</evidence>
<dbReference type="InterPro" id="IPR046347">
    <property type="entry name" value="bZIP_sf"/>
</dbReference>
<dbReference type="EMBL" id="HBGY01001926">
    <property type="protein sequence ID" value="CAD9557817.1"/>
    <property type="molecule type" value="Transcribed_RNA"/>
</dbReference>
<feature type="region of interest" description="Disordered" evidence="1">
    <location>
        <begin position="149"/>
        <end position="194"/>
    </location>
</feature>
<dbReference type="SUPFAM" id="SSF57959">
    <property type="entry name" value="Leucine zipper domain"/>
    <property type="match status" value="1"/>
</dbReference>
<dbReference type="Gene3D" id="1.20.5.170">
    <property type="match status" value="1"/>
</dbReference>
<feature type="domain" description="BZIP" evidence="2">
    <location>
        <begin position="176"/>
        <end position="225"/>
    </location>
</feature>
<organism evidence="3">
    <name type="scientific">Leptocylindrus danicus</name>
    <dbReference type="NCBI Taxonomy" id="163516"/>
    <lineage>
        <taxon>Eukaryota</taxon>
        <taxon>Sar</taxon>
        <taxon>Stramenopiles</taxon>
        <taxon>Ochrophyta</taxon>
        <taxon>Bacillariophyta</taxon>
        <taxon>Coscinodiscophyceae</taxon>
        <taxon>Chaetocerotophycidae</taxon>
        <taxon>Leptocylindrales</taxon>
        <taxon>Leptocylindraceae</taxon>
        <taxon>Leptocylindrus</taxon>
    </lineage>
</organism>
<gene>
    <name evidence="3" type="ORF">LDAN0321_LOCUS1297</name>
</gene>
<dbReference type="GO" id="GO:0003700">
    <property type="term" value="F:DNA-binding transcription factor activity"/>
    <property type="evidence" value="ECO:0007669"/>
    <property type="project" value="InterPro"/>
</dbReference>
<feature type="compositionally biased region" description="Low complexity" evidence="1">
    <location>
        <begin position="153"/>
        <end position="169"/>
    </location>
</feature>
<dbReference type="SMART" id="SM00338">
    <property type="entry name" value="BRLZ"/>
    <property type="match status" value="1"/>
</dbReference>
<dbReference type="InterPro" id="IPR004827">
    <property type="entry name" value="bZIP"/>
</dbReference>
<evidence type="ECO:0000313" key="3">
    <source>
        <dbReference type="EMBL" id="CAD9557817.1"/>
    </source>
</evidence>
<dbReference type="Gene3D" id="3.30.450.20">
    <property type="entry name" value="PAS domain"/>
    <property type="match status" value="1"/>
</dbReference>
<dbReference type="CDD" id="cd14809">
    <property type="entry name" value="bZIP_AUREO-like"/>
    <property type="match status" value="1"/>
</dbReference>
<dbReference type="AlphaFoldDB" id="A0A7S2JU99"/>
<name>A0A7S2JU99_9STRA</name>
<dbReference type="SUPFAM" id="SSF55785">
    <property type="entry name" value="PYP-like sensor domain (PAS domain)"/>
    <property type="match status" value="1"/>
</dbReference>
<reference evidence="3" key="1">
    <citation type="submission" date="2021-01" db="EMBL/GenBank/DDBJ databases">
        <authorList>
            <person name="Corre E."/>
            <person name="Pelletier E."/>
            <person name="Niang G."/>
            <person name="Scheremetjew M."/>
            <person name="Finn R."/>
            <person name="Kale V."/>
            <person name="Holt S."/>
            <person name="Cochrane G."/>
            <person name="Meng A."/>
            <person name="Brown T."/>
            <person name="Cohen L."/>
        </authorList>
    </citation>
    <scope>NUCLEOTIDE SEQUENCE</scope>
    <source>
        <strain evidence="3">B650</strain>
    </source>
</reference>
<proteinExistence type="predicted"/>
<sequence>MNGHNITTSDPYPMLNVDDTDMAGQDDDIGALGSILSWEDEDEANNLANFNVPPYPNLMMSSNNNSMMSNNNSMNNSNHNSANGSLNGANNILNFPGMNPNLANLAALGINLNPLLNPRNANAMVSTDECTDTETITTTSSAANKANQQLKQNGNGNSNASANGNANANEPQMTTEEKAKANRDRNREHARNTRLRKKAYLEKLKATVDELCKERDTLIQERANLAALTSESVSIRMEVLIGFLSLRSSPTQFGNKQAWATLISEADFKCVLPVTPYRSFCCSEVQMDCCVRTVVGIDALVNDCASLHLLLNNIAGYSGEDKAEFNYSLITEHNRTSSVCNGNQVMARWTLQTTNLKKLGAKSEVSKSGMLYCKFNSHNKITHIEFMFDVMAFMLQLKNAMTSPFSNFSIVPNTLQTANIHASDLPMCITLATRPFTIVAVNNAWETMTGYPANLVVNAHSPKLLQVPCTENSKKVEQMMTCILFRRCADIRNIINTTKLQKRFRHSFNLFPLSSDSRITHYLSVTTHYAYFDE</sequence>
<dbReference type="InterPro" id="IPR035965">
    <property type="entry name" value="PAS-like_dom_sf"/>
</dbReference>
<accession>A0A7S2JU99</accession>
<feature type="compositionally biased region" description="Basic and acidic residues" evidence="1">
    <location>
        <begin position="175"/>
        <end position="191"/>
    </location>
</feature>
<protein>
    <recommendedName>
        <fullName evidence="2">BZIP domain-containing protein</fullName>
    </recommendedName>
</protein>
<dbReference type="PROSITE" id="PS50217">
    <property type="entry name" value="BZIP"/>
    <property type="match status" value="1"/>
</dbReference>